<dbReference type="InParanoid" id="A0A136IQQ8"/>
<gene>
    <name evidence="2" type="ORF">Micbo1qcDRAFT_208290</name>
</gene>
<organism evidence="2 3">
    <name type="scientific">Microdochium bolleyi</name>
    <dbReference type="NCBI Taxonomy" id="196109"/>
    <lineage>
        <taxon>Eukaryota</taxon>
        <taxon>Fungi</taxon>
        <taxon>Dikarya</taxon>
        <taxon>Ascomycota</taxon>
        <taxon>Pezizomycotina</taxon>
        <taxon>Sordariomycetes</taxon>
        <taxon>Xylariomycetidae</taxon>
        <taxon>Xylariales</taxon>
        <taxon>Microdochiaceae</taxon>
        <taxon>Microdochium</taxon>
    </lineage>
</organism>
<keyword evidence="1" id="KW-1133">Transmembrane helix</keyword>
<keyword evidence="3" id="KW-1185">Reference proteome</keyword>
<sequence>MTDAPVTLPSATNAGNASTNLSRLPPEIFDKIAINLAGRDLKALRHVETNHNPTVVRHLFGTIGLSPLNRDRHAFLSIASLPHLARHVRQLDWVVYPNGMHTIVATVAMLGAILMLAYGPRPSIRVERRPEGPHVVLW</sequence>
<evidence type="ECO:0000256" key="1">
    <source>
        <dbReference type="SAM" id="Phobius"/>
    </source>
</evidence>
<reference evidence="3" key="1">
    <citation type="submission" date="2016-02" db="EMBL/GenBank/DDBJ databases">
        <title>Draft genome sequence of Microdochium bolleyi, a fungal endophyte of beachgrass.</title>
        <authorList>
            <consortium name="DOE Joint Genome Institute"/>
            <person name="David A.S."/>
            <person name="May G."/>
            <person name="Haridas S."/>
            <person name="Lim J."/>
            <person name="Wang M."/>
            <person name="Labutti K."/>
            <person name="Lipzen A."/>
            <person name="Barry K."/>
            <person name="Grigoriev I.V."/>
        </authorList>
    </citation>
    <scope>NUCLEOTIDE SEQUENCE [LARGE SCALE GENOMIC DNA]</scope>
    <source>
        <strain evidence="3">J235TASD1</strain>
    </source>
</reference>
<evidence type="ECO:0000313" key="2">
    <source>
        <dbReference type="EMBL" id="KXJ87262.1"/>
    </source>
</evidence>
<dbReference type="AlphaFoldDB" id="A0A136IQQ8"/>
<dbReference type="OrthoDB" id="4773771at2759"/>
<evidence type="ECO:0008006" key="4">
    <source>
        <dbReference type="Google" id="ProtNLM"/>
    </source>
</evidence>
<feature type="transmembrane region" description="Helical" evidence="1">
    <location>
        <begin position="99"/>
        <end position="119"/>
    </location>
</feature>
<keyword evidence="1" id="KW-0472">Membrane</keyword>
<protein>
    <recommendedName>
        <fullName evidence="4">F-box domain-containing protein</fullName>
    </recommendedName>
</protein>
<accession>A0A136IQQ8</accession>
<name>A0A136IQQ8_9PEZI</name>
<proteinExistence type="predicted"/>
<dbReference type="Proteomes" id="UP000070501">
    <property type="component" value="Unassembled WGS sequence"/>
</dbReference>
<evidence type="ECO:0000313" key="3">
    <source>
        <dbReference type="Proteomes" id="UP000070501"/>
    </source>
</evidence>
<dbReference type="EMBL" id="KQ964263">
    <property type="protein sequence ID" value="KXJ87262.1"/>
    <property type="molecule type" value="Genomic_DNA"/>
</dbReference>
<keyword evidence="1" id="KW-0812">Transmembrane</keyword>